<keyword evidence="3" id="KW-0805">Transcription regulation</keyword>
<reference evidence="10 11" key="1">
    <citation type="submission" date="2020-03" db="EMBL/GenBank/DDBJ databases">
        <title>Sequencing the genomes of 1000 actinobacteria strains.</title>
        <authorList>
            <person name="Klenk H.-P."/>
        </authorList>
    </citation>
    <scope>NUCLEOTIDE SEQUENCE [LARGE SCALE GENOMIC DNA]</scope>
    <source>
        <strain evidence="10 11">DSM 44556</strain>
    </source>
</reference>
<dbReference type="InterPro" id="IPR036388">
    <property type="entry name" value="WH-like_DNA-bd_sf"/>
</dbReference>
<dbReference type="GO" id="GO:0000156">
    <property type="term" value="F:phosphorelay response regulator activity"/>
    <property type="evidence" value="ECO:0007669"/>
    <property type="project" value="TreeGrafter"/>
</dbReference>
<dbReference type="SMART" id="SM00448">
    <property type="entry name" value="REC"/>
    <property type="match status" value="1"/>
</dbReference>
<evidence type="ECO:0000259" key="9">
    <source>
        <dbReference type="PROSITE" id="PS51755"/>
    </source>
</evidence>
<dbReference type="PROSITE" id="PS51755">
    <property type="entry name" value="OMPR_PHOB"/>
    <property type="match status" value="1"/>
</dbReference>
<dbReference type="PROSITE" id="PS50110">
    <property type="entry name" value="RESPONSE_REGULATORY"/>
    <property type="match status" value="1"/>
</dbReference>
<dbReference type="CDD" id="cd17574">
    <property type="entry name" value="REC_OmpR"/>
    <property type="match status" value="1"/>
</dbReference>
<evidence type="ECO:0000256" key="2">
    <source>
        <dbReference type="ARBA" id="ARBA00023012"/>
    </source>
</evidence>
<name>A0A7X5TZF8_9MYCO</name>
<feature type="DNA-binding region" description="OmpR/PhoB-type" evidence="7">
    <location>
        <begin position="136"/>
        <end position="233"/>
    </location>
</feature>
<gene>
    <name evidence="10" type="ORF">FHU31_002478</name>
</gene>
<accession>A0A7X5TZF8</accession>
<proteinExistence type="predicted"/>
<dbReference type="GO" id="GO:0000976">
    <property type="term" value="F:transcription cis-regulatory region binding"/>
    <property type="evidence" value="ECO:0007669"/>
    <property type="project" value="TreeGrafter"/>
</dbReference>
<dbReference type="GO" id="GO:0005829">
    <property type="term" value="C:cytosol"/>
    <property type="evidence" value="ECO:0007669"/>
    <property type="project" value="TreeGrafter"/>
</dbReference>
<keyword evidence="5" id="KW-0804">Transcription</keyword>
<evidence type="ECO:0000259" key="8">
    <source>
        <dbReference type="PROSITE" id="PS50110"/>
    </source>
</evidence>
<keyword evidence="2" id="KW-0902">Two-component regulatory system</keyword>
<feature type="domain" description="Response regulatory" evidence="8">
    <location>
        <begin position="14"/>
        <end position="128"/>
    </location>
</feature>
<keyword evidence="11" id="KW-1185">Reference proteome</keyword>
<organism evidence="10 11">
    <name type="scientific">Mycolicibacterium fluoranthenivorans</name>
    <dbReference type="NCBI Taxonomy" id="258505"/>
    <lineage>
        <taxon>Bacteria</taxon>
        <taxon>Bacillati</taxon>
        <taxon>Actinomycetota</taxon>
        <taxon>Actinomycetes</taxon>
        <taxon>Mycobacteriales</taxon>
        <taxon>Mycobacteriaceae</taxon>
        <taxon>Mycolicibacterium</taxon>
    </lineage>
</organism>
<dbReference type="GO" id="GO:0006355">
    <property type="term" value="P:regulation of DNA-templated transcription"/>
    <property type="evidence" value="ECO:0007669"/>
    <property type="project" value="InterPro"/>
</dbReference>
<dbReference type="PANTHER" id="PTHR48111">
    <property type="entry name" value="REGULATOR OF RPOS"/>
    <property type="match status" value="1"/>
</dbReference>
<feature type="modified residue" description="4-aspartylphosphate" evidence="6">
    <location>
        <position position="63"/>
    </location>
</feature>
<protein>
    <submittedName>
        <fullName evidence="10">Two-component system OmpR family response regulator</fullName>
    </submittedName>
</protein>
<dbReference type="CDD" id="cd00383">
    <property type="entry name" value="trans_reg_C"/>
    <property type="match status" value="1"/>
</dbReference>
<dbReference type="EMBL" id="JAANOW010000001">
    <property type="protein sequence ID" value="NIH95522.1"/>
    <property type="molecule type" value="Genomic_DNA"/>
</dbReference>
<evidence type="ECO:0000313" key="11">
    <source>
        <dbReference type="Proteomes" id="UP000547444"/>
    </source>
</evidence>
<evidence type="ECO:0000256" key="7">
    <source>
        <dbReference type="PROSITE-ProRule" id="PRU01091"/>
    </source>
</evidence>
<dbReference type="InterPro" id="IPR001867">
    <property type="entry name" value="OmpR/PhoB-type_DNA-bd"/>
</dbReference>
<evidence type="ECO:0000313" key="10">
    <source>
        <dbReference type="EMBL" id="NIH95522.1"/>
    </source>
</evidence>
<feature type="domain" description="OmpR/PhoB-type" evidence="9">
    <location>
        <begin position="136"/>
        <end position="233"/>
    </location>
</feature>
<dbReference type="RefSeq" id="WP_208410211.1">
    <property type="nucleotide sequence ID" value="NZ_JAANOW010000001.1"/>
</dbReference>
<comment type="caution">
    <text evidence="10">The sequence shown here is derived from an EMBL/GenBank/DDBJ whole genome shotgun (WGS) entry which is preliminary data.</text>
</comment>
<dbReference type="Gene3D" id="1.10.10.10">
    <property type="entry name" value="Winged helix-like DNA-binding domain superfamily/Winged helix DNA-binding domain"/>
    <property type="match status" value="1"/>
</dbReference>
<dbReference type="Gene3D" id="3.40.50.2300">
    <property type="match status" value="1"/>
</dbReference>
<evidence type="ECO:0000256" key="1">
    <source>
        <dbReference type="ARBA" id="ARBA00022553"/>
    </source>
</evidence>
<evidence type="ECO:0000256" key="5">
    <source>
        <dbReference type="ARBA" id="ARBA00023163"/>
    </source>
</evidence>
<keyword evidence="4 7" id="KW-0238">DNA-binding</keyword>
<evidence type="ECO:0000256" key="6">
    <source>
        <dbReference type="PROSITE-ProRule" id="PRU00169"/>
    </source>
</evidence>
<dbReference type="FunFam" id="1.10.10.10:FF:000005">
    <property type="entry name" value="Two-component system response regulator"/>
    <property type="match status" value="1"/>
</dbReference>
<dbReference type="PANTHER" id="PTHR48111:SF1">
    <property type="entry name" value="TWO-COMPONENT RESPONSE REGULATOR ORR33"/>
    <property type="match status" value="1"/>
</dbReference>
<dbReference type="InterPro" id="IPR039420">
    <property type="entry name" value="WalR-like"/>
</dbReference>
<evidence type="ECO:0000256" key="3">
    <source>
        <dbReference type="ARBA" id="ARBA00023015"/>
    </source>
</evidence>
<dbReference type="AlphaFoldDB" id="A0A7X5TZF8"/>
<dbReference type="GO" id="GO:0032993">
    <property type="term" value="C:protein-DNA complex"/>
    <property type="evidence" value="ECO:0007669"/>
    <property type="project" value="TreeGrafter"/>
</dbReference>
<dbReference type="InterPro" id="IPR001789">
    <property type="entry name" value="Sig_transdc_resp-reg_receiver"/>
</dbReference>
<dbReference type="SUPFAM" id="SSF52172">
    <property type="entry name" value="CheY-like"/>
    <property type="match status" value="1"/>
</dbReference>
<dbReference type="Pfam" id="PF00072">
    <property type="entry name" value="Response_reg"/>
    <property type="match status" value="1"/>
</dbReference>
<sequence length="237" mass="25992">MYSDLRQPAHPPATVLVVDDDQGICDLLESVLDLAGYSVLRANDGLKAVTVLSTHEVDLALVDIGLPDVDGITLIPRIHQRSPTTAIILLTARNDIESKVGALRGGADDYVTKPFHPTEVVARIEAVLRRSHDGDGERLSYGDLTVDLQRLIVERAGHPVALTPTELRLLVYLLRNAERVVSRSQILDQVWQYSFQGEGVVVEKVVSNLRKKVDANGEPLIQTVRGFGYTLRRSAGS</sequence>
<evidence type="ECO:0000256" key="4">
    <source>
        <dbReference type="ARBA" id="ARBA00023125"/>
    </source>
</evidence>
<dbReference type="Pfam" id="PF00486">
    <property type="entry name" value="Trans_reg_C"/>
    <property type="match status" value="1"/>
</dbReference>
<dbReference type="SMART" id="SM00862">
    <property type="entry name" value="Trans_reg_C"/>
    <property type="match status" value="1"/>
</dbReference>
<dbReference type="Proteomes" id="UP000547444">
    <property type="component" value="Unassembled WGS sequence"/>
</dbReference>
<dbReference type="InterPro" id="IPR011006">
    <property type="entry name" value="CheY-like_superfamily"/>
</dbReference>
<keyword evidence="1 6" id="KW-0597">Phosphoprotein</keyword>
<dbReference type="Gene3D" id="6.10.250.690">
    <property type="match status" value="1"/>
</dbReference>